<reference evidence="5" key="1">
    <citation type="journal article" date="2022" name="New Phytol.">
        <title>Evolutionary transition to the ectomycorrhizal habit in the genomes of a hyperdiverse lineage of mushroom-forming fungi.</title>
        <authorList>
            <person name="Looney B."/>
            <person name="Miyauchi S."/>
            <person name="Morin E."/>
            <person name="Drula E."/>
            <person name="Courty P.E."/>
            <person name="Kohler A."/>
            <person name="Kuo A."/>
            <person name="LaButti K."/>
            <person name="Pangilinan J."/>
            <person name="Lipzen A."/>
            <person name="Riley R."/>
            <person name="Andreopoulos W."/>
            <person name="He G."/>
            <person name="Johnson J."/>
            <person name="Nolan M."/>
            <person name="Tritt A."/>
            <person name="Barry K.W."/>
            <person name="Grigoriev I.V."/>
            <person name="Nagy L.G."/>
            <person name="Hibbett D."/>
            <person name="Henrissat B."/>
            <person name="Matheny P.B."/>
            <person name="Labbe J."/>
            <person name="Martin F.M."/>
        </authorList>
    </citation>
    <scope>NUCLEOTIDE SEQUENCE</scope>
    <source>
        <strain evidence="5">BPL690</strain>
    </source>
</reference>
<dbReference type="AlphaFoldDB" id="A0AAD4LX90"/>
<sequence length="226" mass="25695">MGGWRLINYLTVTVYNACVSLTQDSHHATVLTLFCLAIAIDNQKDPIRDIFKLKIQLDDNASDIKDIIKAKMVPRLDHLLANELIIWKLLTPLHIDLEGSTISAVKNTIGAIDFPSAESDTALRGNGTVQVLYPSTRLSRYWDDSPNEDHLHVIVQIPSVQRPEKRRRLDNNREYNIEQVFETAKDLHSTLWKTLFASTKWSKHPMSQSWEKASTICPGTLFPTCD</sequence>
<keyword evidence="3" id="KW-0964">Secreted</keyword>
<dbReference type="EMBL" id="WTXG01000170">
    <property type="protein sequence ID" value="KAI0291201.1"/>
    <property type="molecule type" value="Genomic_DNA"/>
</dbReference>
<gene>
    <name evidence="5" type="ORF">B0F90DRAFT_1824127</name>
</gene>
<dbReference type="GO" id="GO:0005576">
    <property type="term" value="C:extracellular region"/>
    <property type="evidence" value="ECO:0007669"/>
    <property type="project" value="UniProtKB-SubCell"/>
</dbReference>
<dbReference type="Proteomes" id="UP001203297">
    <property type="component" value="Unassembled WGS sequence"/>
</dbReference>
<dbReference type="InterPro" id="IPR045379">
    <property type="entry name" value="Crinkler_N"/>
</dbReference>
<accession>A0AAD4LX90</accession>
<evidence type="ECO:0000256" key="2">
    <source>
        <dbReference type="ARBA" id="ARBA00004613"/>
    </source>
</evidence>
<proteinExistence type="predicted"/>
<evidence type="ECO:0000313" key="5">
    <source>
        <dbReference type="EMBL" id="KAI0291201.1"/>
    </source>
</evidence>
<comment type="subcellular location">
    <subcellularLocation>
        <location evidence="1">Host cell</location>
    </subcellularLocation>
    <subcellularLocation>
        <location evidence="2">Secreted</location>
    </subcellularLocation>
</comment>
<organism evidence="5 6">
    <name type="scientific">Multifurca ochricompacta</name>
    <dbReference type="NCBI Taxonomy" id="376703"/>
    <lineage>
        <taxon>Eukaryota</taxon>
        <taxon>Fungi</taxon>
        <taxon>Dikarya</taxon>
        <taxon>Basidiomycota</taxon>
        <taxon>Agaricomycotina</taxon>
        <taxon>Agaricomycetes</taxon>
        <taxon>Russulales</taxon>
        <taxon>Russulaceae</taxon>
        <taxon>Multifurca</taxon>
    </lineage>
</organism>
<comment type="caution">
    <text evidence="5">The sequence shown here is derived from an EMBL/GenBank/DDBJ whole genome shotgun (WGS) entry which is preliminary data.</text>
</comment>
<dbReference type="Pfam" id="PF20147">
    <property type="entry name" value="Crinkler"/>
    <property type="match status" value="1"/>
</dbReference>
<evidence type="ECO:0000256" key="3">
    <source>
        <dbReference type="ARBA" id="ARBA00022525"/>
    </source>
</evidence>
<evidence type="ECO:0000256" key="1">
    <source>
        <dbReference type="ARBA" id="ARBA00004340"/>
    </source>
</evidence>
<evidence type="ECO:0000259" key="4">
    <source>
        <dbReference type="Pfam" id="PF20147"/>
    </source>
</evidence>
<keyword evidence="6" id="KW-1185">Reference proteome</keyword>
<protein>
    <recommendedName>
        <fullName evidence="4">Crinkler effector protein N-terminal domain-containing protein</fullName>
    </recommendedName>
</protein>
<evidence type="ECO:0000313" key="6">
    <source>
        <dbReference type="Proteomes" id="UP001203297"/>
    </source>
</evidence>
<feature type="domain" description="Crinkler effector protein N-terminal" evidence="4">
    <location>
        <begin position="31"/>
        <end position="156"/>
    </location>
</feature>
<name>A0AAD4LX90_9AGAM</name>
<dbReference type="GO" id="GO:0043657">
    <property type="term" value="C:host cell"/>
    <property type="evidence" value="ECO:0007669"/>
    <property type="project" value="UniProtKB-SubCell"/>
</dbReference>